<evidence type="ECO:0000313" key="2">
    <source>
        <dbReference type="EMBL" id="CAA7270278.1"/>
    </source>
</evidence>
<accession>A0A8S0WBZ0</accession>
<evidence type="ECO:0000256" key="1">
    <source>
        <dbReference type="SAM" id="MobiDB-lite"/>
    </source>
</evidence>
<name>A0A8S0WBZ0_CYCAE</name>
<organism evidence="2 3">
    <name type="scientific">Cyclocybe aegerita</name>
    <name type="common">Black poplar mushroom</name>
    <name type="synonym">Agrocybe aegerita</name>
    <dbReference type="NCBI Taxonomy" id="1973307"/>
    <lineage>
        <taxon>Eukaryota</taxon>
        <taxon>Fungi</taxon>
        <taxon>Dikarya</taxon>
        <taxon>Basidiomycota</taxon>
        <taxon>Agaricomycotina</taxon>
        <taxon>Agaricomycetes</taxon>
        <taxon>Agaricomycetidae</taxon>
        <taxon>Agaricales</taxon>
        <taxon>Agaricineae</taxon>
        <taxon>Bolbitiaceae</taxon>
        <taxon>Cyclocybe</taxon>
    </lineage>
</organism>
<comment type="caution">
    <text evidence="2">The sequence shown here is derived from an EMBL/GenBank/DDBJ whole genome shotgun (WGS) entry which is preliminary data.</text>
</comment>
<feature type="region of interest" description="Disordered" evidence="1">
    <location>
        <begin position="246"/>
        <end position="265"/>
    </location>
</feature>
<proteinExistence type="predicted"/>
<evidence type="ECO:0000313" key="3">
    <source>
        <dbReference type="Proteomes" id="UP000467700"/>
    </source>
</evidence>
<gene>
    <name evidence="2" type="ORF">AAE3_LOCUS12529</name>
</gene>
<dbReference type="Gene3D" id="3.80.10.10">
    <property type="entry name" value="Ribonuclease Inhibitor"/>
    <property type="match status" value="1"/>
</dbReference>
<reference evidence="2 3" key="1">
    <citation type="submission" date="2020-01" db="EMBL/GenBank/DDBJ databases">
        <authorList>
            <person name="Gupta K D."/>
        </authorList>
    </citation>
    <scope>NUCLEOTIDE SEQUENCE [LARGE SCALE GENOMIC DNA]</scope>
</reference>
<protein>
    <submittedName>
        <fullName evidence="2">Uncharacterized protein</fullName>
    </submittedName>
</protein>
<dbReference type="EMBL" id="CACVBS010000089">
    <property type="protein sequence ID" value="CAA7270278.1"/>
    <property type="molecule type" value="Genomic_DNA"/>
</dbReference>
<sequence length="304" mass="34033">MSAKDYFGTVYYMHNIPVHSSQILDISIPWSNLVSFDLGCIALASDVTLVVMHRAATNLHEAAFRVDFGASAHRSLMDPPPVRMKALRELRVILEGNGLTDAGFFGRVSVPCLRDLRVDMTSPNTDGWNLHFFRPLFASCSKKLEVLELINAPGPTTTHSSLANRQRRQVTHLELEALLESTPNLHTLRLPRGIFTHNATLRKLEIADLLPSLRALEVTPSSFANAEDILCMLATRMEVVEAARRGIGTSNTNGEEEEEEERHVEPITDVVLHSPLAERSAFLKDVVPRYLPRLRGVRIRVEAW</sequence>
<keyword evidence="3" id="KW-1185">Reference proteome</keyword>
<dbReference type="Proteomes" id="UP000467700">
    <property type="component" value="Unassembled WGS sequence"/>
</dbReference>
<dbReference type="InterPro" id="IPR032675">
    <property type="entry name" value="LRR_dom_sf"/>
</dbReference>
<dbReference type="AlphaFoldDB" id="A0A8S0WBZ0"/>